<reference evidence="2" key="2">
    <citation type="journal article" date="2021" name="Microbiome">
        <title>Successional dynamics and alternative stable states in a saline activated sludge microbial community over 9 years.</title>
        <authorList>
            <person name="Wang Y."/>
            <person name="Ye J."/>
            <person name="Ju F."/>
            <person name="Liu L."/>
            <person name="Boyd J.A."/>
            <person name="Deng Y."/>
            <person name="Parks D.H."/>
            <person name="Jiang X."/>
            <person name="Yin X."/>
            <person name="Woodcroft B.J."/>
            <person name="Tyson G.W."/>
            <person name="Hugenholtz P."/>
            <person name="Polz M.F."/>
            <person name="Zhang T."/>
        </authorList>
    </citation>
    <scope>NUCLEOTIDE SEQUENCE</scope>
    <source>
        <strain evidence="2">HKST-UBA09</strain>
    </source>
</reference>
<name>A0A955RLS5_9BACT</name>
<dbReference type="EMBL" id="JAGQLF010000037">
    <property type="protein sequence ID" value="MCA9387025.1"/>
    <property type="molecule type" value="Genomic_DNA"/>
</dbReference>
<sequence>MTAKTSARNALYGMVLSMVIGLVLLLLFIFSLIGDKLNSNSQSVTDIVIQDLNTNTSVVEVLPVDYQDKIIRDTSTLNLGQSYLLNSRFATTKGTNFICSNQTEDCEFFEVVTNSNHIYYISIQSELKLSKIIGQIKEEKVGDMNMYNEVLELTNSGETVVRQMWGCINNIFCVSSGEMYIDSLESNKEEKNLFITFVNSLRIS</sequence>
<dbReference type="Proteomes" id="UP000714915">
    <property type="component" value="Unassembled WGS sequence"/>
</dbReference>
<dbReference type="AlphaFoldDB" id="A0A955RLS5"/>
<comment type="caution">
    <text evidence="2">The sequence shown here is derived from an EMBL/GenBank/DDBJ whole genome shotgun (WGS) entry which is preliminary data.</text>
</comment>
<keyword evidence="1" id="KW-0472">Membrane</keyword>
<feature type="transmembrane region" description="Helical" evidence="1">
    <location>
        <begin position="12"/>
        <end position="33"/>
    </location>
</feature>
<evidence type="ECO:0000256" key="1">
    <source>
        <dbReference type="SAM" id="Phobius"/>
    </source>
</evidence>
<evidence type="ECO:0000313" key="3">
    <source>
        <dbReference type="Proteomes" id="UP000714915"/>
    </source>
</evidence>
<proteinExistence type="predicted"/>
<reference evidence="2" key="1">
    <citation type="submission" date="2020-04" db="EMBL/GenBank/DDBJ databases">
        <authorList>
            <person name="Zhang T."/>
        </authorList>
    </citation>
    <scope>NUCLEOTIDE SEQUENCE</scope>
    <source>
        <strain evidence="2">HKST-UBA09</strain>
    </source>
</reference>
<gene>
    <name evidence="2" type="ORF">KC669_03250</name>
</gene>
<keyword evidence="1" id="KW-1133">Transmembrane helix</keyword>
<protein>
    <submittedName>
        <fullName evidence="2">Uncharacterized protein</fullName>
    </submittedName>
</protein>
<evidence type="ECO:0000313" key="2">
    <source>
        <dbReference type="EMBL" id="MCA9387025.1"/>
    </source>
</evidence>
<organism evidence="2 3">
    <name type="scientific">Candidatus Dojkabacteria bacterium</name>
    <dbReference type="NCBI Taxonomy" id="2099670"/>
    <lineage>
        <taxon>Bacteria</taxon>
        <taxon>Candidatus Dojkabacteria</taxon>
    </lineage>
</organism>
<accession>A0A955RLS5</accession>
<keyword evidence="1" id="KW-0812">Transmembrane</keyword>